<reference evidence="1 2" key="1">
    <citation type="submission" date="2019-08" db="EMBL/GenBank/DDBJ databases">
        <title>Draft genome sequences of two oriental melons (Cucumis melo L. var makuwa).</title>
        <authorList>
            <person name="Kwon S.-Y."/>
        </authorList>
    </citation>
    <scope>NUCLEOTIDE SEQUENCE [LARGE SCALE GENOMIC DNA]</scope>
    <source>
        <strain evidence="2">cv. Chang Bougi</strain>
        <tissue evidence="1">Leaf</tissue>
    </source>
</reference>
<dbReference type="GO" id="GO:0016829">
    <property type="term" value="F:lyase activity"/>
    <property type="evidence" value="ECO:0007669"/>
    <property type="project" value="UniProtKB-KW"/>
</dbReference>
<dbReference type="Proteomes" id="UP000321947">
    <property type="component" value="Unassembled WGS sequence"/>
</dbReference>
<accession>A0A5D3CX28</accession>
<organism evidence="1 2">
    <name type="scientific">Cucumis melo var. makuwa</name>
    <name type="common">Oriental melon</name>
    <dbReference type="NCBI Taxonomy" id="1194695"/>
    <lineage>
        <taxon>Eukaryota</taxon>
        <taxon>Viridiplantae</taxon>
        <taxon>Streptophyta</taxon>
        <taxon>Embryophyta</taxon>
        <taxon>Tracheophyta</taxon>
        <taxon>Spermatophyta</taxon>
        <taxon>Magnoliopsida</taxon>
        <taxon>eudicotyledons</taxon>
        <taxon>Gunneridae</taxon>
        <taxon>Pentapetalae</taxon>
        <taxon>rosids</taxon>
        <taxon>fabids</taxon>
        <taxon>Cucurbitales</taxon>
        <taxon>Cucurbitaceae</taxon>
        <taxon>Benincaseae</taxon>
        <taxon>Cucumis</taxon>
    </lineage>
</organism>
<comment type="caution">
    <text evidence="1">The sequence shown here is derived from an EMBL/GenBank/DDBJ whole genome shotgun (WGS) entry which is preliminary data.</text>
</comment>
<sequence>MLAAILVPPFVIVCRHRSLFRNTNSVLMRDTFPVCCLKWADVPPEYIEVVKGSLQWFVLDFTDQAHLLDLLNIKCSACGKSSGAIND</sequence>
<evidence type="ECO:0000313" key="2">
    <source>
        <dbReference type="Proteomes" id="UP000321947"/>
    </source>
</evidence>
<gene>
    <name evidence="1" type="ORF">E5676_scaffold94G00110</name>
</gene>
<dbReference type="AlphaFoldDB" id="A0A5D3CX28"/>
<evidence type="ECO:0000313" key="1">
    <source>
        <dbReference type="EMBL" id="TYK15910.1"/>
    </source>
</evidence>
<proteinExistence type="predicted"/>
<dbReference type="EMBL" id="SSTD01008434">
    <property type="protein sequence ID" value="TYK15910.1"/>
    <property type="molecule type" value="Genomic_DNA"/>
</dbReference>
<protein>
    <submittedName>
        <fullName evidence="1">(R)-mandelonitrile lyase 1-like</fullName>
    </submittedName>
</protein>
<keyword evidence="1" id="KW-0456">Lyase</keyword>
<name>A0A5D3CX28_CUCMM</name>